<organism evidence="5 6">
    <name type="scientific">Kalanchoe fedtschenkoi</name>
    <name type="common">Lavender scallops</name>
    <name type="synonym">South American air plant</name>
    <dbReference type="NCBI Taxonomy" id="63787"/>
    <lineage>
        <taxon>Eukaryota</taxon>
        <taxon>Viridiplantae</taxon>
        <taxon>Streptophyta</taxon>
        <taxon>Embryophyta</taxon>
        <taxon>Tracheophyta</taxon>
        <taxon>Spermatophyta</taxon>
        <taxon>Magnoliopsida</taxon>
        <taxon>eudicotyledons</taxon>
        <taxon>Gunneridae</taxon>
        <taxon>Pentapetalae</taxon>
        <taxon>Saxifragales</taxon>
        <taxon>Crassulaceae</taxon>
        <taxon>Kalanchoe</taxon>
    </lineage>
</organism>
<dbReference type="Gramene" id="Kaladp0059s0098.1.v1.1">
    <property type="protein sequence ID" value="Kaladp0059s0098.1.v1.1"/>
    <property type="gene ID" value="Kaladp0059s0098.v1.1"/>
</dbReference>
<keyword evidence="6" id="KW-1185">Reference proteome</keyword>
<feature type="compositionally biased region" description="Polar residues" evidence="4">
    <location>
        <begin position="957"/>
        <end position="971"/>
    </location>
</feature>
<protein>
    <submittedName>
        <fullName evidence="5">Uncharacterized protein</fullName>
    </submittedName>
</protein>
<dbReference type="PANTHER" id="PTHR15052">
    <property type="entry name" value="RNA POLYMERASE III TRANSCRIPTION INITIATION FACTOR COMPLEX SUBUNIT"/>
    <property type="match status" value="1"/>
</dbReference>
<dbReference type="AlphaFoldDB" id="A0A7N0UA81"/>
<dbReference type="SMART" id="SM00384">
    <property type="entry name" value="AT_hook"/>
    <property type="match status" value="3"/>
</dbReference>
<keyword evidence="2" id="KW-0804">Transcription</keyword>
<feature type="compositionally biased region" description="Polar residues" evidence="4">
    <location>
        <begin position="332"/>
        <end position="343"/>
    </location>
</feature>
<feature type="region of interest" description="Disordered" evidence="4">
    <location>
        <begin position="187"/>
        <end position="290"/>
    </location>
</feature>
<feature type="compositionally biased region" description="Polar residues" evidence="4">
    <location>
        <begin position="548"/>
        <end position="574"/>
    </location>
</feature>
<dbReference type="InterPro" id="IPR017956">
    <property type="entry name" value="AT_hook_DNA-bd_motif"/>
</dbReference>
<proteinExistence type="predicted"/>
<keyword evidence="3" id="KW-0539">Nucleus</keyword>
<dbReference type="PANTHER" id="PTHR15052:SF2">
    <property type="entry name" value="GENERAL TRANSCRIPTION FACTOR 3C POLYPEPTIDE 2"/>
    <property type="match status" value="1"/>
</dbReference>
<feature type="region of interest" description="Disordered" evidence="4">
    <location>
        <begin position="321"/>
        <end position="343"/>
    </location>
</feature>
<feature type="compositionally biased region" description="Basic residues" evidence="4">
    <location>
        <begin position="267"/>
        <end position="276"/>
    </location>
</feature>
<feature type="region of interest" description="Disordered" evidence="4">
    <location>
        <begin position="544"/>
        <end position="574"/>
    </location>
</feature>
<dbReference type="GO" id="GO:0006383">
    <property type="term" value="P:transcription by RNA polymerase III"/>
    <property type="evidence" value="ECO:0007669"/>
    <property type="project" value="TreeGrafter"/>
</dbReference>
<dbReference type="Gene3D" id="2.130.10.10">
    <property type="entry name" value="YVTN repeat-like/Quinoprotein amine dehydrogenase"/>
    <property type="match status" value="1"/>
</dbReference>
<comment type="subcellular location">
    <subcellularLocation>
        <location evidence="1">Nucleus</location>
    </subcellularLocation>
</comment>
<dbReference type="GO" id="GO:0000127">
    <property type="term" value="C:transcription factor TFIIIC complex"/>
    <property type="evidence" value="ECO:0007669"/>
    <property type="project" value="TreeGrafter"/>
</dbReference>
<dbReference type="InterPro" id="IPR052416">
    <property type="entry name" value="GTF3C_component"/>
</dbReference>
<dbReference type="PRINTS" id="PR00929">
    <property type="entry name" value="ATHOOK"/>
</dbReference>
<dbReference type="EnsemblPlants" id="Kaladp0059s0098.1.v1.1">
    <property type="protein sequence ID" value="Kaladp0059s0098.1.v1.1"/>
    <property type="gene ID" value="Kaladp0059s0098.v1.1"/>
</dbReference>
<feature type="region of interest" description="Disordered" evidence="4">
    <location>
        <begin position="957"/>
        <end position="976"/>
    </location>
</feature>
<dbReference type="GO" id="GO:0003677">
    <property type="term" value="F:DNA binding"/>
    <property type="evidence" value="ECO:0007669"/>
    <property type="project" value="InterPro"/>
</dbReference>
<dbReference type="InterPro" id="IPR015943">
    <property type="entry name" value="WD40/YVTN_repeat-like_dom_sf"/>
</dbReference>
<evidence type="ECO:0000256" key="4">
    <source>
        <dbReference type="SAM" id="MobiDB-lite"/>
    </source>
</evidence>
<evidence type="ECO:0000313" key="5">
    <source>
        <dbReference type="EnsemblPlants" id="Kaladp0059s0098.1.v1.1"/>
    </source>
</evidence>
<evidence type="ECO:0000256" key="3">
    <source>
        <dbReference type="ARBA" id="ARBA00023242"/>
    </source>
</evidence>
<evidence type="ECO:0000313" key="6">
    <source>
        <dbReference type="Proteomes" id="UP000594263"/>
    </source>
</evidence>
<feature type="compositionally biased region" description="Basic residues" evidence="4">
    <location>
        <begin position="249"/>
        <end position="258"/>
    </location>
</feature>
<accession>A0A7N0UA81</accession>
<dbReference type="InterPro" id="IPR036322">
    <property type="entry name" value="WD40_repeat_dom_sf"/>
</dbReference>
<dbReference type="SUPFAM" id="SSF50978">
    <property type="entry name" value="WD40 repeat-like"/>
    <property type="match status" value="1"/>
</dbReference>
<evidence type="ECO:0000256" key="2">
    <source>
        <dbReference type="ARBA" id="ARBA00023163"/>
    </source>
</evidence>
<dbReference type="GO" id="GO:0005634">
    <property type="term" value="C:nucleus"/>
    <property type="evidence" value="ECO:0007669"/>
    <property type="project" value="UniProtKB-SubCell"/>
</dbReference>
<evidence type="ECO:0000256" key="1">
    <source>
        <dbReference type="ARBA" id="ARBA00004123"/>
    </source>
</evidence>
<reference evidence="5" key="1">
    <citation type="submission" date="2021-01" db="UniProtKB">
        <authorList>
            <consortium name="EnsemblPlants"/>
        </authorList>
    </citation>
    <scope>IDENTIFICATION</scope>
</reference>
<dbReference type="InterPro" id="IPR001680">
    <property type="entry name" value="WD40_rpt"/>
</dbReference>
<dbReference type="OMA" id="WCPRVHG"/>
<name>A0A7N0UA81_KALFE</name>
<sequence>MTEADAAGGIQVSEFDDSADNHVKAVEAISRVCGEPQIILFRDAEIERVGSSVTFLRQWRDYAYEPRAVNFSRETQRSRGGYATDGIKLPQFSAAAVPKETQSTSGSPNSRSDYILYCGGPVWGLDWCPQLCQNSSAYVNCEFLAVAAHPPGSSYHKLGAPLIGRGVIQIWCLLNGNANEGMEELSMGENHGKVRGRPLKKLKTESQNDMQGGSEHALPKRPVGRPRKQKAESQNDMGGGSEHAMSKRPIGRPKKHSANKSSEQKIARPRGRPRKQKVSEVVNDVDEHNEVMEYHPSMDVFVGDKSTSADSLRSAQNELLKSNKQKKKQNNMHTKSPNDAITSNSLNVLQDDNCNQNLVQYFMEQSPQPVPLDDVLMEQSTSGKSGESCQKTQTTLHSNDVCVDDFVASPAVDFSDDEFVVSLQLKRVKERSTQPIKTYMRRHKMARTEHLQYNGTVEVSLSQPQQSLTRIDDIDCIVSYDFETDTQGAQDEQQKNVSGELHFQKPQAGQPKILSEELHACSSAFQYERDHNFLRAKSIELSNEDDTNLSSSTQDTKHLSTATVDQGPLRNTTSNGRVVNSLNGVTIPTIPQDIALPRLVLCLAHNGKVAWDVKWRPNAHESNRKFRMGYLAVLLGNGSLEVWDVPLPTIVCDLFSSSRTEGTDPRFIKLKPVFKSSKLKFGDRESIPLTVEWSASFPHDLLLAGCHDGTVAVWKFSEGNPCEDTRPLLCFRADTAPIRAVSWAPVENDGEDAKVLVTAGHTGLKFWDMRDPFHPLWNLPLLRIYSLDWMPNPRCIVLSSDDGFLRLFGITEASNDESVTGKPFSGSKLQGLHTYTCSSCAIWNVHISRVTGMAAYCSADGTVVRFQLTTKGVEKDHSRNRTPHYLFGSVSENDSVLTVNTPPLNTPVQLKKPNAGPQSMRALLDVCNQPKPYHPQPMESASDDRALAIWNGNASGQDYHSQHMPSASAGNASDVRNGESSQFELAMECQTDAAKNTNEEDSVTSPPAKVLAMHRVRWNMNKGSERWLCWGGAAGIVRCQEMVFTDVDKMYYRNR</sequence>
<dbReference type="Proteomes" id="UP000594263">
    <property type="component" value="Unplaced"/>
</dbReference>
<dbReference type="SMART" id="SM00320">
    <property type="entry name" value="WD40"/>
    <property type="match status" value="5"/>
</dbReference>